<evidence type="ECO:0000313" key="2">
    <source>
        <dbReference type="Proteomes" id="UP000183155"/>
    </source>
</evidence>
<proteinExistence type="predicted"/>
<gene>
    <name evidence="1" type="ORF">SAMN04490203_1079</name>
</gene>
<protein>
    <submittedName>
        <fullName evidence="1">Uncharacterized protein</fullName>
    </submittedName>
</protein>
<sequence length="35" mass="3955">MDLIVAVTYIVSSYIITGIKKPRFKGGVFYWISTS</sequence>
<evidence type="ECO:0000313" key="1">
    <source>
        <dbReference type="EMBL" id="SEB74404.1"/>
    </source>
</evidence>
<accession>A0A1H4LV57</accession>
<dbReference type="Proteomes" id="UP000183155">
    <property type="component" value="Unassembled WGS sequence"/>
</dbReference>
<organism evidence="1 2">
    <name type="scientific">Pseudomonas taetrolens</name>
    <dbReference type="NCBI Taxonomy" id="47884"/>
    <lineage>
        <taxon>Bacteria</taxon>
        <taxon>Pseudomonadati</taxon>
        <taxon>Pseudomonadota</taxon>
        <taxon>Gammaproteobacteria</taxon>
        <taxon>Pseudomonadales</taxon>
        <taxon>Pseudomonadaceae</taxon>
        <taxon>Pseudomonas</taxon>
    </lineage>
</organism>
<comment type="caution">
    <text evidence="1">The sequence shown here is derived from an EMBL/GenBank/DDBJ whole genome shotgun (WGS) entry which is preliminary data.</text>
</comment>
<dbReference type="EMBL" id="FNRS01000001">
    <property type="protein sequence ID" value="SEB74404.1"/>
    <property type="molecule type" value="Genomic_DNA"/>
</dbReference>
<keyword evidence="2" id="KW-1185">Reference proteome</keyword>
<name>A0A1H4LV57_PSETA</name>
<reference evidence="1 2" key="1">
    <citation type="submission" date="2016-10" db="EMBL/GenBank/DDBJ databases">
        <authorList>
            <person name="Varghese N."/>
            <person name="Submissions S."/>
        </authorList>
    </citation>
    <scope>NUCLEOTIDE SEQUENCE [LARGE SCALE GENOMIC DNA]</scope>
    <source>
        <strain evidence="1 2">BS3652</strain>
    </source>
</reference>